<feature type="transmembrane region" description="Helical" evidence="7">
    <location>
        <begin position="338"/>
        <end position="363"/>
    </location>
</feature>
<evidence type="ECO:0000259" key="9">
    <source>
        <dbReference type="Pfam" id="PF12704"/>
    </source>
</evidence>
<evidence type="ECO:0000256" key="5">
    <source>
        <dbReference type="ARBA" id="ARBA00023136"/>
    </source>
</evidence>
<dbReference type="InterPro" id="IPR003838">
    <property type="entry name" value="ABC3_permease_C"/>
</dbReference>
<reference evidence="10 11" key="1">
    <citation type="submission" date="2013-04" db="EMBL/GenBank/DDBJ databases">
        <title>Gluconobacter oxydans NBRC 3293 whole genome sequence.</title>
        <authorList>
            <person name="Matsutani M."/>
            <person name="Yakushi T."/>
            <person name="Matsushita K."/>
        </authorList>
    </citation>
    <scope>NUCLEOTIDE SEQUENCE [LARGE SCALE GENOMIC DNA]</scope>
    <source>
        <strain evidence="10 11">NBRC 3293</strain>
    </source>
</reference>
<feature type="domain" description="ABC3 transporter permease C-terminal" evidence="8">
    <location>
        <begin position="295"/>
        <end position="406"/>
    </location>
</feature>
<accession>A0A829WJQ2</accession>
<keyword evidence="4 7" id="KW-1133">Transmembrane helix</keyword>
<dbReference type="GO" id="GO:0005886">
    <property type="term" value="C:plasma membrane"/>
    <property type="evidence" value="ECO:0007669"/>
    <property type="project" value="UniProtKB-SubCell"/>
</dbReference>
<feature type="domain" description="MacB-like periplasmic core" evidence="9">
    <location>
        <begin position="27"/>
        <end position="245"/>
    </location>
</feature>
<dbReference type="InterPro" id="IPR050250">
    <property type="entry name" value="Macrolide_Exporter_MacB"/>
</dbReference>
<dbReference type="Pfam" id="PF02687">
    <property type="entry name" value="FtsX"/>
    <property type="match status" value="2"/>
</dbReference>
<name>A0A829WJQ2_GLUOY</name>
<feature type="transmembrane region" description="Helical" evidence="7">
    <location>
        <begin position="25"/>
        <end position="48"/>
    </location>
</feature>
<dbReference type="GO" id="GO:0022857">
    <property type="term" value="F:transmembrane transporter activity"/>
    <property type="evidence" value="ECO:0007669"/>
    <property type="project" value="TreeGrafter"/>
</dbReference>
<dbReference type="Proteomes" id="UP000484858">
    <property type="component" value="Unassembled WGS sequence"/>
</dbReference>
<proteinExistence type="inferred from homology"/>
<dbReference type="EMBL" id="BARJ01000009">
    <property type="protein sequence ID" value="GEM17028.1"/>
    <property type="molecule type" value="Genomic_DNA"/>
</dbReference>
<feature type="transmembrane region" description="Helical" evidence="7">
    <location>
        <begin position="777"/>
        <end position="795"/>
    </location>
</feature>
<keyword evidence="3 7" id="KW-0812">Transmembrane</keyword>
<feature type="transmembrane region" description="Helical" evidence="7">
    <location>
        <begin position="375"/>
        <end position="405"/>
    </location>
</feature>
<evidence type="ECO:0000313" key="11">
    <source>
        <dbReference type="Proteomes" id="UP000484858"/>
    </source>
</evidence>
<gene>
    <name evidence="10" type="ORF">NBRC3293_1526</name>
</gene>
<dbReference type="Pfam" id="PF12704">
    <property type="entry name" value="MacB_PCD"/>
    <property type="match status" value="2"/>
</dbReference>
<feature type="transmembrane region" description="Helical" evidence="7">
    <location>
        <begin position="689"/>
        <end position="713"/>
    </location>
</feature>
<comment type="similarity">
    <text evidence="6">Belongs to the ABC-4 integral membrane protein family.</text>
</comment>
<evidence type="ECO:0000256" key="6">
    <source>
        <dbReference type="ARBA" id="ARBA00038076"/>
    </source>
</evidence>
<comment type="subcellular location">
    <subcellularLocation>
        <location evidence="1">Cell membrane</location>
        <topology evidence="1">Multi-pass membrane protein</topology>
    </subcellularLocation>
</comment>
<feature type="domain" description="ABC3 transporter permease C-terminal" evidence="8">
    <location>
        <begin position="693"/>
        <end position="805"/>
    </location>
</feature>
<evidence type="ECO:0000256" key="1">
    <source>
        <dbReference type="ARBA" id="ARBA00004651"/>
    </source>
</evidence>
<comment type="caution">
    <text evidence="10">The sequence shown here is derived from an EMBL/GenBank/DDBJ whole genome shotgun (WGS) entry which is preliminary data.</text>
</comment>
<evidence type="ECO:0000256" key="7">
    <source>
        <dbReference type="SAM" id="Phobius"/>
    </source>
</evidence>
<feature type="domain" description="MacB-like periplasmic core" evidence="9">
    <location>
        <begin position="438"/>
        <end position="616"/>
    </location>
</feature>
<keyword evidence="5 7" id="KW-0472">Membrane</keyword>
<dbReference type="InterPro" id="IPR025857">
    <property type="entry name" value="MacB_PCD"/>
</dbReference>
<dbReference type="AlphaFoldDB" id="A0A829WJQ2"/>
<protein>
    <submittedName>
        <fullName evidence="10">Transmembrane transport protein</fullName>
    </submittedName>
</protein>
<feature type="transmembrane region" description="Helical" evidence="7">
    <location>
        <begin position="733"/>
        <end position="757"/>
    </location>
</feature>
<dbReference type="PANTHER" id="PTHR30572:SF4">
    <property type="entry name" value="ABC TRANSPORTER PERMEASE YTRF"/>
    <property type="match status" value="1"/>
</dbReference>
<evidence type="ECO:0000313" key="10">
    <source>
        <dbReference type="EMBL" id="GEM17028.1"/>
    </source>
</evidence>
<feature type="transmembrane region" description="Helical" evidence="7">
    <location>
        <begin position="295"/>
        <end position="318"/>
    </location>
</feature>
<keyword evidence="2" id="KW-1003">Cell membrane</keyword>
<feature type="transmembrane region" description="Helical" evidence="7">
    <location>
        <begin position="426"/>
        <end position="451"/>
    </location>
</feature>
<organism evidence="10 11">
    <name type="scientific">Gluconobacter oxydans NBRC 3293</name>
    <dbReference type="NCBI Taxonomy" id="1315969"/>
    <lineage>
        <taxon>Bacteria</taxon>
        <taxon>Pseudomonadati</taxon>
        <taxon>Pseudomonadota</taxon>
        <taxon>Alphaproteobacteria</taxon>
        <taxon>Acetobacterales</taxon>
        <taxon>Acetobacteraceae</taxon>
        <taxon>Gluconobacter</taxon>
    </lineage>
</organism>
<evidence type="ECO:0000259" key="8">
    <source>
        <dbReference type="Pfam" id="PF02687"/>
    </source>
</evidence>
<evidence type="ECO:0000256" key="3">
    <source>
        <dbReference type="ARBA" id="ARBA00022692"/>
    </source>
</evidence>
<evidence type="ECO:0000256" key="2">
    <source>
        <dbReference type="ARBA" id="ARBA00022475"/>
    </source>
</evidence>
<evidence type="ECO:0000256" key="4">
    <source>
        <dbReference type="ARBA" id="ARBA00022989"/>
    </source>
</evidence>
<dbReference type="PANTHER" id="PTHR30572">
    <property type="entry name" value="MEMBRANE COMPONENT OF TRANSPORTER-RELATED"/>
    <property type="match status" value="1"/>
</dbReference>
<sequence>MTFMLSRYVSPVFTAFFRQMRHHRLYTTINIAGLALGLATCLTFGLIVRYEFTFDRWLTDAGDIYRLDAVNASDGKPAEIADAPFRVYDALRTAFPEITHATRIRPDGISVITPNDIHSSNALYVDPDFFATLPYPLIRGNAATALSAPNSIVLSEERAQAYFHTVDVVGRRLSVDHDGRKADLTVTGVLGPLPGNTTLRPDMLIPIDSAMLASPAFMEWGIEGGYLFFRLRAPSDARHMQNAMAQFSVDHVPTQVREKGELRDWRVRGLPSVHFLDGTLGASDASRSEVIMRGLIGVLALLSALINTINLSTARGLLRAREVAMRKTLGATRSDLIVQFMGEAMLLVLCAAIPALTLIEIAIPTVNALGGWEVVIPYSLLLPALLALTVVVGLMAGAYPALWLSSYQPAKVLAASRMATMGRLGAIVRLGLVIIQFGFAIGLSASSMVILRQSIFVRDMDRGFESSGLAFIPFIDNIGPPATQLALMDAFRSIPGVTTVSSLYTMPGGFGFSAADYFFPVNAPDRRPHLEWQDVGSDYFRLFRLHLIAGRLFDDAHGEDDQQKGDGTHSVIIDVSSARALGYATPEAALGQTIRKDTGQTSWQVIGVVNDVRLGSARWENVPSVYFYTSKPKHFASAGIRFENRSKQDVKTALQAIWRQRAPGLAFRALLATDLLSNDYRDDEQRGELLAIGAGVAIFIAVMGMYALASFTVARRMLEVGIRKTLGATTGRVLALLIGQFLRPVVGAGLIGCALAWMAMRNWLSGFDARITLSPLYFASVFVAALLVAVLTLLFQTLRVARAEPARALRTE</sequence>